<dbReference type="Proteomes" id="UP000560081">
    <property type="component" value="Unassembled WGS sequence"/>
</dbReference>
<keyword evidence="2" id="KW-0812">Transmembrane</keyword>
<gene>
    <name evidence="3" type="ORF">BJ976_001192</name>
</gene>
<feature type="region of interest" description="Disordered" evidence="1">
    <location>
        <begin position="55"/>
        <end position="80"/>
    </location>
</feature>
<accession>A0A4Y8X3M8</accession>
<comment type="caution">
    <text evidence="3">The sequence shown here is derived from an EMBL/GenBank/DDBJ whole genome shotgun (WGS) entry which is preliminary data.</text>
</comment>
<evidence type="ECO:0000313" key="4">
    <source>
        <dbReference type="Proteomes" id="UP000560081"/>
    </source>
</evidence>
<name>A0A4Y8X3M8_9MICC</name>
<sequence>MLNTSLILAAAEGGHHIVNEMPMDPIWYGVITFVLLMAALLAVLSMRSVGLRHPAPTTAVQHHGTARSGSHGTGSHSAGH</sequence>
<keyword evidence="2" id="KW-0472">Membrane</keyword>
<dbReference type="EMBL" id="JACHMC010000001">
    <property type="protein sequence ID" value="MBB4882841.1"/>
    <property type="molecule type" value="Genomic_DNA"/>
</dbReference>
<organism evidence="3 4">
    <name type="scientific">Micrococcus flavus</name>
    <dbReference type="NCBI Taxonomy" id="384602"/>
    <lineage>
        <taxon>Bacteria</taxon>
        <taxon>Bacillati</taxon>
        <taxon>Actinomycetota</taxon>
        <taxon>Actinomycetes</taxon>
        <taxon>Micrococcales</taxon>
        <taxon>Micrococcaceae</taxon>
        <taxon>Micrococcus</taxon>
    </lineage>
</organism>
<dbReference type="OrthoDB" id="5149460at2"/>
<proteinExistence type="predicted"/>
<keyword evidence="4" id="KW-1185">Reference proteome</keyword>
<dbReference type="RefSeq" id="WP_135027887.1">
    <property type="nucleotide sequence ID" value="NZ_BMLA01000001.1"/>
</dbReference>
<evidence type="ECO:0000256" key="2">
    <source>
        <dbReference type="SAM" id="Phobius"/>
    </source>
</evidence>
<dbReference type="AlphaFoldDB" id="A0A4Y8X3M8"/>
<reference evidence="3 4" key="1">
    <citation type="submission" date="2020-08" db="EMBL/GenBank/DDBJ databases">
        <title>Sequencing the genomes of 1000 actinobacteria strains.</title>
        <authorList>
            <person name="Klenk H.-P."/>
        </authorList>
    </citation>
    <scope>NUCLEOTIDE SEQUENCE [LARGE SCALE GENOMIC DNA]</scope>
    <source>
        <strain evidence="3 4">DSM 19079</strain>
    </source>
</reference>
<evidence type="ECO:0000256" key="1">
    <source>
        <dbReference type="SAM" id="MobiDB-lite"/>
    </source>
</evidence>
<protein>
    <submittedName>
        <fullName evidence="3">Uncharacterized protein</fullName>
    </submittedName>
</protein>
<feature type="transmembrane region" description="Helical" evidence="2">
    <location>
        <begin position="26"/>
        <end position="44"/>
    </location>
</feature>
<feature type="compositionally biased region" description="Low complexity" evidence="1">
    <location>
        <begin position="62"/>
        <end position="80"/>
    </location>
</feature>
<keyword evidence="2" id="KW-1133">Transmembrane helix</keyword>
<evidence type="ECO:0000313" key="3">
    <source>
        <dbReference type="EMBL" id="MBB4882841.1"/>
    </source>
</evidence>